<feature type="binding site" evidence="7">
    <location>
        <position position="175"/>
    </location>
    <ligand>
        <name>UDP-N-acetyl-alpha-D-muramoyl-L-alanyl-D-glutamate</name>
        <dbReference type="ChEBI" id="CHEBI:83900"/>
    </ligand>
</feature>
<comment type="cofactor">
    <cofactor evidence="7">
        <name>Mg(2+)</name>
        <dbReference type="ChEBI" id="CHEBI:18420"/>
    </cofactor>
</comment>
<protein>
    <recommendedName>
        <fullName evidence="7">UDP-N-acetylmuramyl-tripeptide synthetase</fullName>
        <ecNumber evidence="7">6.3.2.-</ecNumber>
    </recommendedName>
    <alternativeName>
        <fullName evidence="7">UDP-MurNAc-tripeptide synthetase</fullName>
    </alternativeName>
</protein>
<evidence type="ECO:0000256" key="7">
    <source>
        <dbReference type="HAMAP-Rule" id="MF_00208"/>
    </source>
</evidence>
<dbReference type="InterPro" id="IPR000713">
    <property type="entry name" value="Mur_ligase_N"/>
</dbReference>
<dbReference type="Gene3D" id="3.40.1390.10">
    <property type="entry name" value="MurE/MurF, N-terminal domain"/>
    <property type="match status" value="1"/>
</dbReference>
<evidence type="ECO:0000256" key="1">
    <source>
        <dbReference type="ARBA" id="ARBA00005898"/>
    </source>
</evidence>
<dbReference type="PANTHER" id="PTHR23135">
    <property type="entry name" value="MUR LIGASE FAMILY MEMBER"/>
    <property type="match status" value="1"/>
</dbReference>
<feature type="binding site" evidence="7">
    <location>
        <position position="28"/>
    </location>
    <ligand>
        <name>UDP-N-acetyl-alpha-D-muramoyl-L-alanyl-D-glutamate</name>
        <dbReference type="ChEBI" id="CHEBI:83900"/>
    </ligand>
</feature>
<keyword evidence="7" id="KW-0963">Cytoplasm</keyword>
<evidence type="ECO:0000256" key="5">
    <source>
        <dbReference type="ARBA" id="ARBA00023306"/>
    </source>
</evidence>
<keyword evidence="7" id="KW-0067">ATP-binding</keyword>
<dbReference type="InterPro" id="IPR005761">
    <property type="entry name" value="UDP-N-AcMur-Glu-dNH2Pim_ligase"/>
</dbReference>
<gene>
    <name evidence="7" type="primary">murE</name>
    <name evidence="12" type="ORF">CDV26_08490</name>
</gene>
<evidence type="ECO:0000313" key="12">
    <source>
        <dbReference type="EMBL" id="ASG68425.1"/>
    </source>
</evidence>
<dbReference type="Pfam" id="PF01225">
    <property type="entry name" value="Mur_ligase"/>
    <property type="match status" value="1"/>
</dbReference>
<evidence type="ECO:0000313" key="13">
    <source>
        <dbReference type="Proteomes" id="UP000249910"/>
    </source>
</evidence>
<dbReference type="InterPro" id="IPR036565">
    <property type="entry name" value="Mur-like_cat_sf"/>
</dbReference>
<keyword evidence="7" id="KW-0547">Nucleotide-binding</keyword>
<keyword evidence="6 7" id="KW-0961">Cell wall biogenesis/degradation</keyword>
<feature type="binding site" evidence="7">
    <location>
        <begin position="108"/>
        <end position="114"/>
    </location>
    <ligand>
        <name>ATP</name>
        <dbReference type="ChEBI" id="CHEBI:30616"/>
    </ligand>
</feature>
<evidence type="ECO:0000256" key="2">
    <source>
        <dbReference type="ARBA" id="ARBA00022618"/>
    </source>
</evidence>
<evidence type="ECO:0000256" key="4">
    <source>
        <dbReference type="ARBA" id="ARBA00022984"/>
    </source>
</evidence>
<comment type="similarity">
    <text evidence="1 7">Belongs to the MurCDEF family. MurE subfamily.</text>
</comment>
<evidence type="ECO:0000259" key="10">
    <source>
        <dbReference type="Pfam" id="PF02875"/>
    </source>
</evidence>
<dbReference type="Gene3D" id="3.40.1190.10">
    <property type="entry name" value="Mur-like, catalytic domain"/>
    <property type="match status" value="1"/>
</dbReference>
<keyword evidence="13" id="KW-1185">Reference proteome</keyword>
<feature type="binding site" evidence="7">
    <location>
        <position position="181"/>
    </location>
    <ligand>
        <name>UDP-N-acetyl-alpha-D-muramoyl-L-alanyl-D-glutamate</name>
        <dbReference type="ChEBI" id="CHEBI:83900"/>
    </ligand>
</feature>
<feature type="binding site" evidence="7">
    <location>
        <position position="30"/>
    </location>
    <ligand>
        <name>UDP-N-acetyl-alpha-D-muramoyl-L-alanyl-D-glutamate</name>
        <dbReference type="ChEBI" id="CHEBI:83900"/>
    </ligand>
</feature>
<comment type="function">
    <text evidence="7">Catalyzes the addition of an amino acid to the nucleotide precursor UDP-N-acetylmuramoyl-L-alanyl-D-glutamate (UMAG) in the biosynthesis of bacterial cell-wall peptidoglycan.</text>
</comment>
<dbReference type="EMBL" id="CP022132">
    <property type="protein sequence ID" value="ASG68425.1"/>
    <property type="molecule type" value="Genomic_DNA"/>
</dbReference>
<dbReference type="NCBIfam" id="TIGR01085">
    <property type="entry name" value="murE"/>
    <property type="match status" value="1"/>
</dbReference>
<reference evidence="12 13" key="1">
    <citation type="submission" date="2017-06" db="EMBL/GenBank/DDBJ databases">
        <title>Complete genome of Francisella halioticida.</title>
        <authorList>
            <person name="Sjodin A."/>
        </authorList>
    </citation>
    <scope>NUCLEOTIDE SEQUENCE [LARGE SCALE GENOMIC DNA]</scope>
    <source>
        <strain evidence="12 13">DSM 23729</strain>
    </source>
</reference>
<feature type="binding site" evidence="7">
    <location>
        <begin position="150"/>
        <end position="151"/>
    </location>
    <ligand>
        <name>UDP-N-acetyl-alpha-D-muramoyl-L-alanyl-D-glutamate</name>
        <dbReference type="ChEBI" id="CHEBI:83900"/>
    </ligand>
</feature>
<organism evidence="12 13">
    <name type="scientific">Francisella halioticida</name>
    <dbReference type="NCBI Taxonomy" id="549298"/>
    <lineage>
        <taxon>Bacteria</taxon>
        <taxon>Pseudomonadati</taxon>
        <taxon>Pseudomonadota</taxon>
        <taxon>Gammaproteobacteria</taxon>
        <taxon>Thiotrichales</taxon>
        <taxon>Francisellaceae</taxon>
        <taxon>Francisella</taxon>
    </lineage>
</organism>
<dbReference type="InterPro" id="IPR013221">
    <property type="entry name" value="Mur_ligase_cen"/>
</dbReference>
<keyword evidence="3 7" id="KW-0133">Cell shape</keyword>
<dbReference type="Gene3D" id="3.90.190.20">
    <property type="entry name" value="Mur ligase, C-terminal domain"/>
    <property type="match status" value="1"/>
</dbReference>
<accession>A0ABM6M0K7</accession>
<keyword evidence="2 7" id="KW-0132">Cell division</keyword>
<feature type="domain" description="Mur ligase C-terminal" evidence="10">
    <location>
        <begin position="326"/>
        <end position="452"/>
    </location>
</feature>
<dbReference type="EC" id="6.3.2.-" evidence="7"/>
<feature type="domain" description="Mur ligase N-terminal catalytic" evidence="9">
    <location>
        <begin position="23"/>
        <end position="70"/>
    </location>
</feature>
<dbReference type="NCBIfam" id="NF001126">
    <property type="entry name" value="PRK00139.1-4"/>
    <property type="match status" value="1"/>
</dbReference>
<comment type="subcellular location">
    <subcellularLocation>
        <location evidence="7 8">Cytoplasm</location>
    </subcellularLocation>
</comment>
<dbReference type="InterPro" id="IPR036615">
    <property type="entry name" value="Mur_ligase_C_dom_sf"/>
</dbReference>
<keyword evidence="4 7" id="KW-0573">Peptidoglycan synthesis</keyword>
<keyword evidence="7 12" id="KW-0436">Ligase</keyword>
<dbReference type="PANTHER" id="PTHR23135:SF4">
    <property type="entry name" value="UDP-N-ACETYLMURAMOYL-L-ALANYL-D-GLUTAMATE--2,6-DIAMINOPIMELATE LIGASE MURE HOMOLOG, CHLOROPLASTIC"/>
    <property type="match status" value="1"/>
</dbReference>
<dbReference type="HAMAP" id="MF_00208">
    <property type="entry name" value="MurE"/>
    <property type="match status" value="1"/>
</dbReference>
<feature type="modified residue" description="N6-carboxylysine" evidence="7">
    <location>
        <position position="215"/>
    </location>
</feature>
<sequence>MKSISQILIFLGIQVKNDVKVQIEFVFLDSRKCNEESAFIALRGQTTDGNKYIKNVISKGVNLVLTDSIEFEDRDKIFYVEDLKNKLASFAIWFYDYKKPKNIIGITGTNGKTSISNYIAQFIDLNAQKTLLLGTNGNGIYPDLKESSHTTLDVLSLYQTVSSYSDYENLIMEVSSHALDQKRVAGLDFDTAVFSNLSHDHLDYHKTMDAYFEAKAKLFQFKSLKKVVINVDDDYSKKLCAICSCEVVTVSLKSKQADIYLKVSDIKNMQTSFDLYIAQEFVGGYKTCLIGEFNLMNLGLSLAALDGYIAREQVLANVDLINPVKGRMEVIQLTNNVKVIIDYAHTPEALEKALQTLKDYSLGTLWCIFGCGGDRDITKRPEMASIAERYADKIIITEDNNRFEDLGNIFNDIQKGFVNANQHKFISSREEAIKYAIENSKAGDVILLAGKGHECYLDKKGVKRHFDEREIIKRVIL</sequence>
<dbReference type="Pfam" id="PF08245">
    <property type="entry name" value="Mur_ligase_M"/>
    <property type="match status" value="1"/>
</dbReference>
<dbReference type="InterPro" id="IPR035911">
    <property type="entry name" value="MurE/MurF_N"/>
</dbReference>
<dbReference type="Pfam" id="PF02875">
    <property type="entry name" value="Mur_ligase_C"/>
    <property type="match status" value="1"/>
</dbReference>
<dbReference type="InterPro" id="IPR004101">
    <property type="entry name" value="Mur_ligase_C"/>
</dbReference>
<comment type="PTM">
    <text evidence="7">Carboxylation is probably crucial for Mg(2+) binding and, consequently, for the gamma-phosphate positioning of ATP.</text>
</comment>
<comment type="caution">
    <text evidence="7">Lacks conserved residue(s) required for the propagation of feature annotation.</text>
</comment>
<dbReference type="SUPFAM" id="SSF53623">
    <property type="entry name" value="MurD-like peptide ligases, catalytic domain"/>
    <property type="match status" value="1"/>
</dbReference>
<evidence type="ECO:0000256" key="6">
    <source>
        <dbReference type="ARBA" id="ARBA00023316"/>
    </source>
</evidence>
<dbReference type="GO" id="GO:0016874">
    <property type="term" value="F:ligase activity"/>
    <property type="evidence" value="ECO:0007669"/>
    <property type="project" value="UniProtKB-KW"/>
</dbReference>
<evidence type="ECO:0000256" key="8">
    <source>
        <dbReference type="RuleBase" id="RU004135"/>
    </source>
</evidence>
<evidence type="ECO:0000256" key="3">
    <source>
        <dbReference type="ARBA" id="ARBA00022960"/>
    </source>
</evidence>
<proteinExistence type="inferred from homology"/>
<keyword evidence="7" id="KW-0460">Magnesium</keyword>
<dbReference type="Proteomes" id="UP000249910">
    <property type="component" value="Chromosome"/>
</dbReference>
<evidence type="ECO:0000259" key="11">
    <source>
        <dbReference type="Pfam" id="PF08245"/>
    </source>
</evidence>
<dbReference type="SUPFAM" id="SSF53244">
    <property type="entry name" value="MurD-like peptide ligases, peptide-binding domain"/>
    <property type="match status" value="1"/>
</dbReference>
<feature type="binding site" evidence="7">
    <location>
        <position position="183"/>
    </location>
    <ligand>
        <name>UDP-N-acetyl-alpha-D-muramoyl-L-alanyl-D-glutamate</name>
        <dbReference type="ChEBI" id="CHEBI:83900"/>
    </ligand>
</feature>
<name>A0ABM6M0K7_9GAMM</name>
<dbReference type="SUPFAM" id="SSF63418">
    <property type="entry name" value="MurE/MurF N-terminal domain"/>
    <property type="match status" value="1"/>
</dbReference>
<keyword evidence="5 7" id="KW-0131">Cell cycle</keyword>
<feature type="domain" description="Mur ligase central" evidence="11">
    <location>
        <begin position="106"/>
        <end position="304"/>
    </location>
</feature>
<comment type="pathway">
    <text evidence="7 8">Cell wall biogenesis; peptidoglycan biosynthesis.</text>
</comment>
<dbReference type="RefSeq" id="WP_088772912.1">
    <property type="nucleotide sequence ID" value="NZ_CP022132.1"/>
</dbReference>
<evidence type="ECO:0000259" key="9">
    <source>
        <dbReference type="Pfam" id="PF01225"/>
    </source>
</evidence>